<dbReference type="Pfam" id="PF12796">
    <property type="entry name" value="Ank_2"/>
    <property type="match status" value="3"/>
</dbReference>
<evidence type="ECO:0000256" key="4">
    <source>
        <dbReference type="SAM" id="MobiDB-lite"/>
    </source>
</evidence>
<feature type="region of interest" description="Disordered" evidence="4">
    <location>
        <begin position="879"/>
        <end position="1283"/>
    </location>
</feature>
<feature type="compositionally biased region" description="Acidic residues" evidence="4">
    <location>
        <begin position="723"/>
        <end position="733"/>
    </location>
</feature>
<feature type="compositionally biased region" description="Basic residues" evidence="4">
    <location>
        <begin position="547"/>
        <end position="559"/>
    </location>
</feature>
<feature type="compositionally biased region" description="Basic and acidic residues" evidence="4">
    <location>
        <begin position="960"/>
        <end position="974"/>
    </location>
</feature>
<feature type="region of interest" description="Disordered" evidence="4">
    <location>
        <begin position="1441"/>
        <end position="1474"/>
    </location>
</feature>
<dbReference type="SMART" id="SM00248">
    <property type="entry name" value="ANK"/>
    <property type="match status" value="11"/>
</dbReference>
<protein>
    <submittedName>
        <fullName evidence="5">Uncharacterized protein</fullName>
    </submittedName>
</protein>
<reference evidence="6" key="1">
    <citation type="submission" date="2020-01" db="EMBL/GenBank/DDBJ databases">
        <title>Draft genome sequence of the Termite Coptotermes fromosanus.</title>
        <authorList>
            <person name="Itakura S."/>
            <person name="Yosikawa Y."/>
            <person name="Umezawa K."/>
        </authorList>
    </citation>
    <scope>NUCLEOTIDE SEQUENCE [LARGE SCALE GENOMIC DNA]</scope>
</reference>
<feature type="compositionally biased region" description="Basic and acidic residues" evidence="4">
    <location>
        <begin position="662"/>
        <end position="676"/>
    </location>
</feature>
<feature type="region of interest" description="Disordered" evidence="4">
    <location>
        <begin position="480"/>
        <end position="501"/>
    </location>
</feature>
<feature type="repeat" description="ANK" evidence="3">
    <location>
        <begin position="379"/>
        <end position="411"/>
    </location>
</feature>
<feature type="compositionally biased region" description="Basic and acidic residues" evidence="4">
    <location>
        <begin position="535"/>
        <end position="546"/>
    </location>
</feature>
<feature type="repeat" description="ANK" evidence="3">
    <location>
        <begin position="345"/>
        <end position="377"/>
    </location>
</feature>
<gene>
    <name evidence="5" type="ORF">Cfor_00750</name>
</gene>
<feature type="repeat" description="ANK" evidence="3">
    <location>
        <begin position="312"/>
        <end position="344"/>
    </location>
</feature>
<evidence type="ECO:0000256" key="3">
    <source>
        <dbReference type="PROSITE-ProRule" id="PRU00023"/>
    </source>
</evidence>
<feature type="compositionally biased region" description="Basic and acidic residues" evidence="4">
    <location>
        <begin position="1029"/>
        <end position="1074"/>
    </location>
</feature>
<dbReference type="Pfam" id="PF13637">
    <property type="entry name" value="Ank_4"/>
    <property type="match status" value="1"/>
</dbReference>
<keyword evidence="6" id="KW-1185">Reference proteome</keyword>
<feature type="compositionally biased region" description="Basic residues" evidence="4">
    <location>
        <begin position="1263"/>
        <end position="1273"/>
    </location>
</feature>
<feature type="compositionally biased region" description="Polar residues" evidence="4">
    <location>
        <begin position="1244"/>
        <end position="1255"/>
    </location>
</feature>
<feature type="compositionally biased region" description="Acidic residues" evidence="4">
    <location>
        <begin position="975"/>
        <end position="985"/>
    </location>
</feature>
<feature type="compositionally biased region" description="Basic residues" evidence="4">
    <location>
        <begin position="847"/>
        <end position="857"/>
    </location>
</feature>
<proteinExistence type="predicted"/>
<feature type="compositionally biased region" description="Basic residues" evidence="4">
    <location>
        <begin position="689"/>
        <end position="702"/>
    </location>
</feature>
<dbReference type="PROSITE" id="PS50088">
    <property type="entry name" value="ANK_REPEAT"/>
    <property type="match status" value="8"/>
</dbReference>
<organism evidence="5 6">
    <name type="scientific">Coptotermes formosanus</name>
    <name type="common">Formosan subterranean termite</name>
    <dbReference type="NCBI Taxonomy" id="36987"/>
    <lineage>
        <taxon>Eukaryota</taxon>
        <taxon>Metazoa</taxon>
        <taxon>Ecdysozoa</taxon>
        <taxon>Arthropoda</taxon>
        <taxon>Hexapoda</taxon>
        <taxon>Insecta</taxon>
        <taxon>Pterygota</taxon>
        <taxon>Neoptera</taxon>
        <taxon>Polyneoptera</taxon>
        <taxon>Dictyoptera</taxon>
        <taxon>Blattodea</taxon>
        <taxon>Blattoidea</taxon>
        <taxon>Termitoidae</taxon>
        <taxon>Rhinotermitidae</taxon>
        <taxon>Coptotermes</taxon>
    </lineage>
</organism>
<accession>A0A6L2Q5C2</accession>
<feature type="compositionally biased region" description="Polar residues" evidence="4">
    <location>
        <begin position="1463"/>
        <end position="1472"/>
    </location>
</feature>
<feature type="repeat" description="ANK" evidence="3">
    <location>
        <begin position="245"/>
        <end position="278"/>
    </location>
</feature>
<keyword evidence="1" id="KW-0677">Repeat</keyword>
<sequence length="1548" mass="173730">MEARAHPDREFQPRQQLSVKAHQTNRDSDEAPTQSTRFNADRRKYCSMGCGLETPRRPEAAKERDRTMKTALHYCAESPSLTCADLVLSAAHDLVDARDEDGYTPIHLAVIAGNKPLIKFLLSKNADVNSLDYERHSVVHWATVCGEVEALELVLDAGANPSTPDIHGGYPIHYAAQMCGPNSEMGNDVRFGLAVLRKLLARDVEVNVRDKDGRQPILWAASAGSADAILALVNAGANVEADDKDGLTALHCAASRGHTDCIETLVTLCGAEVDVIDSNGCTALFYAVTLGHADSTQLLLSFGAEPNRQDRKGRTPAHCGAAKGQLETLRILGTHGANLWVRNVKGDYPLHEAVVSGRKDLVRWLLTQRPDAVNSPNNDGRCPLHIAAINNNVEMCKILLDGQALLNPVMRTSKGQLMTPIDAALHRGNRGCAKYLQLHGGVPASKLTDKSARIRGGNQRGAMSETQSEQYTTPEFAASLSLPGGRTSLGTSPLGDHVAALNDPGRRTLQVRMNDDVAIRHVERIDAPLICTHRRYDDDSSGEERMRRRRRRRRREHRRRDYVDDVDSEIVEDDLRRRRRGGRRNDEFSDSADSELRKRRRKRRDDEFSDDWDSETERRSRRSWRRRGDRTESSERSDEEEQDMADDVSDSNWVRNKKRRGEKMDRPQRRSKSKEESENEDSEAEYVRVKRTTIKSKKTKRKTVTDEEQEEHIEESSERGSEVEVEVEEEVEEDLKKETSEVTTKASKKEKVTTTKKAETKKKDDKSKLKEDSNIVHKVDSRKSKKKEAAPEKEARKKQETSSNKTTESESKIADGSKQKIRKKFVTKGSSIRKTTEETNDNDTTKKTTKKVIRKGLRRVENDGEPKVVDKLVEKIRVDETGEESLQKRETYRQSQAPMSVEEDGGTQRVVTALVHQHEDAGSPEVSHEDEQMGSAERRQGAQKEDSDVVQHTGNMEGQHATDDARKPPEREEKPDADDVGDAEVADLKPSEANTENKEKRDDTDGDISKIVDSESKKSGIPGEGEGDVTIKEVETKIEEGNEDTKKETESGVQIEDKAKYDEEEEAAKSRQIEGEVGACRSERKEGEVERERTAEGGKEGKLMGDGERKYKDECEEDGDVTKKVNDFGEEQGNAEPDDSKSTANVISEHAESRDPQADKETQELKRDIKVNEEAEERDKTDEDSRSSTRDLTVSSSLEKGEEAEREVNGESGASTARSRNGGDSSVLLDSGFEPSPRRDKDTTATISNNQQTRSARGPRGPSRGRGRGRIPRPCRTDDEQPMTTVSVTQAVQRSMRKYHLERRIFQELLELKRLQIRAGRANEQVLVKRLVDEYHKAGLTVGMRQYDGVYTFRSFEKYLYDQLRLLQSSDRRLIPRLKSSDDLEKLTAALRRARFNSAYLDDIPDNPILCTHGTHRCHHAAHAYTGIPCSAYVTKFHHHHAPKNGHAGSSRSGFLPRIDPSSRGTGRNSTAIPRALSYVDPSRPVTVELSHGSEKQVISLPTERLDRNKRYYVTFTIKGGPSGSKEDKLAQSTDERTDLRHRHSESL</sequence>
<feature type="compositionally biased region" description="Basic and acidic residues" evidence="4">
    <location>
        <begin position="1199"/>
        <end position="1209"/>
    </location>
</feature>
<dbReference type="EMBL" id="BLKM01000670">
    <property type="protein sequence ID" value="GFG37057.1"/>
    <property type="molecule type" value="Genomic_DNA"/>
</dbReference>
<feature type="compositionally biased region" description="Basic and acidic residues" evidence="4">
    <location>
        <begin position="1525"/>
        <end position="1548"/>
    </location>
</feature>
<feature type="compositionally biased region" description="Acidic residues" evidence="4">
    <location>
        <begin position="637"/>
        <end position="649"/>
    </location>
</feature>
<feature type="repeat" description="ANK" evidence="3">
    <location>
        <begin position="212"/>
        <end position="244"/>
    </location>
</feature>
<feature type="region of interest" description="Disordered" evidence="4">
    <location>
        <begin position="1"/>
        <end position="38"/>
    </location>
</feature>
<feature type="compositionally biased region" description="Basic and acidic residues" evidence="4">
    <location>
        <begin position="1149"/>
        <end position="1189"/>
    </location>
</feature>
<feature type="repeat" description="ANK" evidence="3">
    <location>
        <begin position="134"/>
        <end position="166"/>
    </location>
</feature>
<feature type="compositionally biased region" description="Polar residues" evidence="4">
    <location>
        <begin position="1212"/>
        <end position="1224"/>
    </location>
</feature>
<dbReference type="PROSITE" id="PS50297">
    <property type="entry name" value="ANK_REP_REGION"/>
    <property type="match status" value="7"/>
</dbReference>
<feature type="region of interest" description="Disordered" evidence="4">
    <location>
        <begin position="579"/>
        <end position="600"/>
    </location>
</feature>
<dbReference type="InterPro" id="IPR002110">
    <property type="entry name" value="Ankyrin_rpt"/>
</dbReference>
<feature type="region of interest" description="Disordered" evidence="4">
    <location>
        <begin position="535"/>
        <end position="559"/>
    </location>
</feature>
<dbReference type="OrthoDB" id="10258888at2759"/>
<dbReference type="PANTHER" id="PTHR24161">
    <property type="entry name" value="ANK_REP_REGION DOMAIN-CONTAINING PROTEIN-RELATED"/>
    <property type="match status" value="1"/>
</dbReference>
<feature type="compositionally biased region" description="Polar residues" evidence="4">
    <location>
        <begin position="13"/>
        <end position="22"/>
    </location>
</feature>
<evidence type="ECO:0000256" key="1">
    <source>
        <dbReference type="ARBA" id="ARBA00022737"/>
    </source>
</evidence>
<feature type="compositionally biased region" description="Basic and acidic residues" evidence="4">
    <location>
        <begin position="1"/>
        <end position="12"/>
    </location>
</feature>
<feature type="compositionally biased region" description="Basic and acidic residues" evidence="4">
    <location>
        <begin position="807"/>
        <end position="818"/>
    </location>
</feature>
<dbReference type="SUPFAM" id="SSF48403">
    <property type="entry name" value="Ankyrin repeat"/>
    <property type="match status" value="1"/>
</dbReference>
<evidence type="ECO:0000313" key="5">
    <source>
        <dbReference type="EMBL" id="GFG37057.1"/>
    </source>
</evidence>
<comment type="caution">
    <text evidence="5">The sequence shown here is derived from an EMBL/GenBank/DDBJ whole genome shotgun (WGS) entry which is preliminary data.</text>
</comment>
<feature type="compositionally biased region" description="Basic and acidic residues" evidence="4">
    <location>
        <begin position="986"/>
        <end position="1018"/>
    </location>
</feature>
<dbReference type="Proteomes" id="UP000502823">
    <property type="component" value="Unassembled WGS sequence"/>
</dbReference>
<name>A0A6L2Q5C2_COPFO</name>
<feature type="repeat" description="ANK" evidence="3">
    <location>
        <begin position="279"/>
        <end position="311"/>
    </location>
</feature>
<feature type="region of interest" description="Disordered" evidence="4">
    <location>
        <begin position="623"/>
        <end position="859"/>
    </location>
</feature>
<feature type="repeat" description="ANK" evidence="3">
    <location>
        <begin position="101"/>
        <end position="133"/>
    </location>
</feature>
<dbReference type="Gene3D" id="1.25.40.20">
    <property type="entry name" value="Ankyrin repeat-containing domain"/>
    <property type="match status" value="3"/>
</dbReference>
<feature type="compositionally biased region" description="Basic and acidic residues" evidence="4">
    <location>
        <begin position="1081"/>
        <end position="1113"/>
    </location>
</feature>
<evidence type="ECO:0000256" key="2">
    <source>
        <dbReference type="ARBA" id="ARBA00023043"/>
    </source>
</evidence>
<feature type="compositionally biased region" description="Basic and acidic residues" evidence="4">
    <location>
        <begin position="879"/>
        <end position="892"/>
    </location>
</feature>
<feature type="region of interest" description="Disordered" evidence="4">
    <location>
        <begin position="1517"/>
        <end position="1548"/>
    </location>
</feature>
<keyword evidence="2 3" id="KW-0040">ANK repeat</keyword>
<dbReference type="InterPro" id="IPR036770">
    <property type="entry name" value="Ankyrin_rpt-contain_sf"/>
</dbReference>
<dbReference type="InParanoid" id="A0A6L2Q5C2"/>
<feature type="compositionally biased region" description="Basic and acidic residues" evidence="4">
    <location>
        <begin position="747"/>
        <end position="800"/>
    </location>
</feature>
<evidence type="ECO:0000313" key="6">
    <source>
        <dbReference type="Proteomes" id="UP000502823"/>
    </source>
</evidence>
<dbReference type="PANTHER" id="PTHR24161:SF124">
    <property type="entry name" value="TRANSIENT RECEPTOR POTENTIAL CHANNEL PYREXIA"/>
    <property type="match status" value="1"/>
</dbReference>
<feature type="compositionally biased region" description="Basic and acidic residues" evidence="4">
    <location>
        <begin position="916"/>
        <end position="949"/>
    </location>
</feature>